<comment type="caution">
    <text evidence="1">The sequence shown here is derived from an EMBL/GenBank/DDBJ whole genome shotgun (WGS) entry which is preliminary data.</text>
</comment>
<evidence type="ECO:0000313" key="1">
    <source>
        <dbReference type="EMBL" id="KAJ9639970.1"/>
    </source>
</evidence>
<name>A0ACC2YX99_9PEZI</name>
<dbReference type="EMBL" id="JAPDRP010000018">
    <property type="protein sequence ID" value="KAJ9639970.1"/>
    <property type="molecule type" value="Genomic_DNA"/>
</dbReference>
<sequence>MPGSNQIDPNRIPGRILYCNGQSIRLWEGPLPTGTWDHRVLSIYHTLGRFYAIAYDATKHQVGDGDDGDGPAYDSDDNDDSPFYADWSVLGFRYGGQARDGCHLSSATVPAEQFALYAHQSEQRWPTMLFSDIYHARDRSHRGGLIAELPVVLALVAFSTQPAWVESTLMNLFKNGIWGAHYDQHGRHDRRGMVVTVWCAPESNRAALERYESGRSGCIFH</sequence>
<gene>
    <name evidence="1" type="ORF">H2199_006203</name>
</gene>
<proteinExistence type="predicted"/>
<evidence type="ECO:0000313" key="2">
    <source>
        <dbReference type="Proteomes" id="UP001172680"/>
    </source>
</evidence>
<keyword evidence="2" id="KW-1185">Reference proteome</keyword>
<protein>
    <submittedName>
        <fullName evidence="1">Uncharacterized protein</fullName>
    </submittedName>
</protein>
<organism evidence="1 2">
    <name type="scientific">Coniosporium tulheliwenetii</name>
    <dbReference type="NCBI Taxonomy" id="3383036"/>
    <lineage>
        <taxon>Eukaryota</taxon>
        <taxon>Fungi</taxon>
        <taxon>Dikarya</taxon>
        <taxon>Ascomycota</taxon>
        <taxon>Pezizomycotina</taxon>
        <taxon>Dothideomycetes</taxon>
        <taxon>Dothideomycetes incertae sedis</taxon>
        <taxon>Coniosporium</taxon>
    </lineage>
</organism>
<dbReference type="Proteomes" id="UP001172680">
    <property type="component" value="Unassembled WGS sequence"/>
</dbReference>
<accession>A0ACC2YX99</accession>
<reference evidence="1" key="1">
    <citation type="submission" date="2022-10" db="EMBL/GenBank/DDBJ databases">
        <title>Culturing micro-colonial fungi from biological soil crusts in the Mojave desert and describing Neophaeococcomyces mojavensis, and introducing the new genera and species Taxawa tesnikishii.</title>
        <authorList>
            <person name="Kurbessoian T."/>
            <person name="Stajich J.E."/>
        </authorList>
    </citation>
    <scope>NUCLEOTIDE SEQUENCE</scope>
    <source>
        <strain evidence="1">JES_115</strain>
    </source>
</reference>